<name>A0A6A3J884_9STRA</name>
<dbReference type="AlphaFoldDB" id="A0A6A3J884"/>
<feature type="region of interest" description="Disordered" evidence="1">
    <location>
        <begin position="23"/>
        <end position="58"/>
    </location>
</feature>
<reference evidence="2 3" key="1">
    <citation type="submission" date="2018-09" db="EMBL/GenBank/DDBJ databases">
        <title>Genomic investigation of the strawberry pathogen Phytophthora fragariae indicates pathogenicity is determined by transcriptional variation in three key races.</title>
        <authorList>
            <person name="Adams T.M."/>
            <person name="Armitage A.D."/>
            <person name="Sobczyk M.K."/>
            <person name="Bates H.J."/>
            <person name="Dunwell J.M."/>
            <person name="Nellist C.F."/>
            <person name="Harrison R.J."/>
        </authorList>
    </citation>
    <scope>NUCLEOTIDE SEQUENCE [LARGE SCALE GENOMIC DNA]</scope>
    <source>
        <strain evidence="2 3">SCRP324</strain>
    </source>
</reference>
<organism evidence="2 3">
    <name type="scientific">Phytophthora rubi</name>
    <dbReference type="NCBI Taxonomy" id="129364"/>
    <lineage>
        <taxon>Eukaryota</taxon>
        <taxon>Sar</taxon>
        <taxon>Stramenopiles</taxon>
        <taxon>Oomycota</taxon>
        <taxon>Peronosporomycetes</taxon>
        <taxon>Peronosporales</taxon>
        <taxon>Peronosporaceae</taxon>
        <taxon>Phytophthora</taxon>
    </lineage>
</organism>
<dbReference type="Proteomes" id="UP000435112">
    <property type="component" value="Unassembled WGS sequence"/>
</dbReference>
<gene>
    <name evidence="2" type="ORF">PR002_g21082</name>
</gene>
<evidence type="ECO:0000256" key="1">
    <source>
        <dbReference type="SAM" id="MobiDB-lite"/>
    </source>
</evidence>
<proteinExistence type="predicted"/>
<evidence type="ECO:0000313" key="2">
    <source>
        <dbReference type="EMBL" id="KAE8990721.1"/>
    </source>
</evidence>
<sequence>MPRWEWEAKVPAKWTAVKALDLEEEPKESQVPAGVKTETSIPTWNLSSDTTGRSSKTS</sequence>
<protein>
    <submittedName>
        <fullName evidence="2">Uncharacterized protein</fullName>
    </submittedName>
</protein>
<feature type="compositionally biased region" description="Polar residues" evidence="1">
    <location>
        <begin position="37"/>
        <end position="58"/>
    </location>
</feature>
<accession>A0A6A3J884</accession>
<dbReference type="OrthoDB" id="10277910at2759"/>
<evidence type="ECO:0000313" key="3">
    <source>
        <dbReference type="Proteomes" id="UP000435112"/>
    </source>
</evidence>
<comment type="caution">
    <text evidence="2">The sequence shown here is derived from an EMBL/GenBank/DDBJ whole genome shotgun (WGS) entry which is preliminary data.</text>
</comment>
<dbReference type="EMBL" id="QXFU01002083">
    <property type="protein sequence ID" value="KAE8990721.1"/>
    <property type="molecule type" value="Genomic_DNA"/>
</dbReference>